<dbReference type="Pfam" id="PF00082">
    <property type="entry name" value="Peptidase_S8"/>
    <property type="match status" value="1"/>
</dbReference>
<keyword evidence="2 5" id="KW-0645">Protease</keyword>
<dbReference type="Pfam" id="PF18962">
    <property type="entry name" value="Por_Secre_tail"/>
    <property type="match status" value="1"/>
</dbReference>
<evidence type="ECO:0000256" key="3">
    <source>
        <dbReference type="ARBA" id="ARBA00022801"/>
    </source>
</evidence>
<proteinExistence type="inferred from homology"/>
<dbReference type="SUPFAM" id="SSF52743">
    <property type="entry name" value="Subtilisin-like"/>
    <property type="match status" value="1"/>
</dbReference>
<dbReference type="InterPro" id="IPR026444">
    <property type="entry name" value="Secre_tail"/>
</dbReference>
<feature type="active site" description="Charge relay system" evidence="5">
    <location>
        <position position="244"/>
    </location>
</feature>
<dbReference type="NCBIfam" id="TIGR04183">
    <property type="entry name" value="Por_Secre_tail"/>
    <property type="match status" value="1"/>
</dbReference>
<evidence type="ECO:0000313" key="9">
    <source>
        <dbReference type="Proteomes" id="UP001310022"/>
    </source>
</evidence>
<dbReference type="SUPFAM" id="SSF63825">
    <property type="entry name" value="YWTD domain"/>
    <property type="match status" value="1"/>
</dbReference>
<feature type="domain" description="Secretion system C-terminal sorting" evidence="7">
    <location>
        <begin position="2337"/>
        <end position="2398"/>
    </location>
</feature>
<reference evidence="8 9" key="1">
    <citation type="submission" date="2021-12" db="EMBL/GenBank/DDBJ databases">
        <title>Genome sequencing of bacteria with rrn-lacking chromosome and rrn-plasmid.</title>
        <authorList>
            <person name="Anda M."/>
            <person name="Iwasaki W."/>
        </authorList>
    </citation>
    <scope>NUCLEOTIDE SEQUENCE [LARGE SCALE GENOMIC DNA]</scope>
    <source>
        <strain evidence="8 9">NBRC 15940</strain>
    </source>
</reference>
<evidence type="ECO:0000256" key="5">
    <source>
        <dbReference type="PROSITE-ProRule" id="PRU01240"/>
    </source>
</evidence>
<accession>A0AAN5AJN4</accession>
<keyword evidence="9" id="KW-1185">Reference proteome</keyword>
<evidence type="ECO:0000256" key="2">
    <source>
        <dbReference type="ARBA" id="ARBA00022670"/>
    </source>
</evidence>
<dbReference type="Gene3D" id="3.40.50.200">
    <property type="entry name" value="Peptidase S8/S53 domain"/>
    <property type="match status" value="1"/>
</dbReference>
<dbReference type="PANTHER" id="PTHR43399:SF4">
    <property type="entry name" value="CELL WALL-ASSOCIATED PROTEASE"/>
    <property type="match status" value="1"/>
</dbReference>
<dbReference type="InterPro" id="IPR051048">
    <property type="entry name" value="Peptidase_S8/S53_subtilisin"/>
</dbReference>
<comment type="similarity">
    <text evidence="1 5">Belongs to the peptidase S8 family.</text>
</comment>
<evidence type="ECO:0000313" key="8">
    <source>
        <dbReference type="EMBL" id="GJM61224.1"/>
    </source>
</evidence>
<evidence type="ECO:0000259" key="6">
    <source>
        <dbReference type="Pfam" id="PF00082"/>
    </source>
</evidence>
<feature type="active site" description="Charge relay system" evidence="5">
    <location>
        <position position="418"/>
    </location>
</feature>
<keyword evidence="4 5" id="KW-0720">Serine protease</keyword>
<dbReference type="PROSITE" id="PS00137">
    <property type="entry name" value="SUBTILASE_HIS"/>
    <property type="match status" value="1"/>
</dbReference>
<dbReference type="InterPro" id="IPR015500">
    <property type="entry name" value="Peptidase_S8_subtilisin-rel"/>
</dbReference>
<dbReference type="PROSITE" id="PS00138">
    <property type="entry name" value="SUBTILASE_SER"/>
    <property type="match status" value="1"/>
</dbReference>
<dbReference type="PANTHER" id="PTHR43399">
    <property type="entry name" value="SUBTILISIN-RELATED"/>
    <property type="match status" value="1"/>
</dbReference>
<dbReference type="Proteomes" id="UP001310022">
    <property type="component" value="Unassembled WGS sequence"/>
</dbReference>
<dbReference type="PROSITE" id="PS51892">
    <property type="entry name" value="SUBTILASE"/>
    <property type="match status" value="1"/>
</dbReference>
<dbReference type="GO" id="GO:0004252">
    <property type="term" value="F:serine-type endopeptidase activity"/>
    <property type="evidence" value="ECO:0007669"/>
    <property type="project" value="UniProtKB-UniRule"/>
</dbReference>
<dbReference type="InterPro" id="IPR022398">
    <property type="entry name" value="Peptidase_S8_His-AS"/>
</dbReference>
<dbReference type="InterPro" id="IPR008979">
    <property type="entry name" value="Galactose-bd-like_sf"/>
</dbReference>
<dbReference type="PRINTS" id="PR00723">
    <property type="entry name" value="SUBTILISIN"/>
</dbReference>
<dbReference type="GO" id="GO:0006508">
    <property type="term" value="P:proteolysis"/>
    <property type="evidence" value="ECO:0007669"/>
    <property type="project" value="UniProtKB-KW"/>
</dbReference>
<sequence>MGQAQFSIDRPGQHFVPEATGMDFLQQKANTRQAAGEPQYIVMQFFTPPTQAEKAELAANGMSLKNYIGGNAYYVQLSSAQFRSSYTNKNIRTAFESNQLRKVAPQFLNDSLKTNTFDLVKKGMVHVIKDVPEAQVLSTFKEIGVQKVKRLKGFDLYEISFYENQLDQIASIDWLTTLMPLTPERKSLDITGQKMSGVMNGRRNYGGLRGTGINIGVWDTNVTDHTDLGSRVNANELEDHTNFHGMHVTGIMAGAGVINPAFEGMAPGAKVESWNFNVGRNGLREFEEMALSAKEKDIKITQNSYGYNNPLGVKFPYGPTEYGLDQVANDYTDLLHVFACGNSNRQKDREGSETYSTVSNSSKNMLSVANLDYTRALNWSSSYGPGHHGMLVPHVAALGTNVWSLHLYDKYASATGTSMACPLVSGGAAILMEYYKQQYGEQPAAALIKGLICNTAHDIAQPGPDYYSGFGEINVEKALKSIEFGRFEQGAVEQGEEWSYRFTIPSGLLEAKIMLSWLDPASIPTLGNPLVNDLDLEIHGPSGVQLPLVLDPLNPDFEAKAGVDRINNIEQVVLQQPAPGQYTIKVKGYSVPEGPQEFYVNMDYVESGLNWVYPFEGENLTSGANTLFRWNSTNHDAPTKLYFSANGEDYELLAEAAAGQMQAIAVLPDVVSDQMHLRLVQAGEVREVSGTIMGRVQELQVIREEGKPVLSWEMIRGASHYEVLKYETDSFQLYKKVAFDKFSLSLEEVTSGDWFAVRAIQESTGIKGLRSLAIQVEDAAPMTTLSWPITIDFESEEHRPYFQGLGNAKNGPFAQALYGVQDPEVFNSKILLLTGNTSIGNEAWVGATEIGDLENQVLNAKKAFENNQAFLSKAVLKVKVPEKINNPVVKFDLVLLSAYADATYFRLTVNGNPLSNTLGQSYFHRQSFADYDAWPEMNPNFRSVLKIEQPVFSLMAYKGQEVEIGFEAICRSMRATGGGDYYGAEVKIDNILLEDFVGGNNLKIDDFTRLVSGPGESSQEVEMQITNWGDMAAMSLDFKWELLDRQENVVSSYNEMVHQVIMPGFGYHHKFRRPVNMETVDESYQIRYSVTSNLGTVSETYGPVDRYGDYFRLGVKDFLGSLLSPKVNQELYITDLGGRIYNYDAGHAAGYPVAPKNQGKRIMLEVQELDLAEGDRLIILDGARYGIYEEHIVLDYVGGQDFELGQQVVSTTPSGQMTIIFISAELSEERQETAQGFVIKATEVPPMYTKDFSVESVRAGEWFYDYQSTLENKYRVSFTLGVSGSENLYEFDARYFVDGVQKGEAHFARSAGLDYNRTTSFTFMDDLLPALSPGEDYEITVELMVEDEVMENNRKTFVLKMENDPAPETLGEVYIAKASIGDFYFNENGGQPDQEFTNDQYGYQDFSDRMFHLEYGQKKELEVILDGYLAGAMKPVVFVDWNEDGYFSMEEKMRMYQDHDYDHRYYGYLEPERIGGAAGQKMMRITAMSEFFSGEMANDYRIELQGTPYNHDIRLDYLSAKHSIFQDEDLEVKIGVMQTIQPEEKADIVLQLFDELGRNHNDDYSFYYFDDTLKDITMEMFYETAFQIPSENFKWSGGKSMTLLATVSNKEDGYLNNNSASAPLKVLSKSQKNYLLASNGGILFRWDRKEPLKRDRLKLFDAKSKIISTTWASNFRPNVQPKLYGLSERTYLAAPMIFEIDPYNGAIIRLAEDSLAFKDLNLFEIAYSPKSDKLYAIGSSAGKYTMYRINTSDGTPELLIANLQMKAGTRYAGMDVDMDGTLYLLDAINNEIVTYSPDGNGGFLNEAKTYCVLERNLLSSQGVYFDRKDGHLYIYGNEVVQTAGGEDVVNRVFRLNEQGPKPKLEVLKDFSELDGKQLVGMTHVASESYIRATQHPRSFQVKGAYHTTIDHEKGNILIYLPEEVSEESVRLDFKLGNDGKFIDRSSGLVQSGQTVNLNRLRDNFIFLDFYGNIGHRSSEWISTLEPSSTLGPAGESARLASVPFNRGDGNLPASDNWAMHIFKGDFSNEFKRFDFLTMDNPALAQDVIGQISGQSIYLELPDGISPKSLVPAFDISEYKQVLVNGKLQQSAKNIVDFSAPVIYTVYDDLKEVYLDYMVFVNYAQNSAADLFTFGIAAEGQSDLESPIQAQIEGNEVQLDLSSLGQFESLYPYFTMSEGAELFYKGLSYPSDEHPFDFNHFDGFNIISEDGQQENSFTLKVKFFLSEAADLLRFALQAQYNESLQEDVEAEVEEGKIKMDLKSLLGAPLQLIPSFEVSEAASLMLDDAEVLSGETIINFSEVESLHVLAEDGQTYKTYQLEIDEHVLQVKPQISFARIYPNPVVDQLNVEVSGAFEWEIRDMAGRSQMKGTNRDRSALSLAPLSSGSYILTIIQGQKVNHFKILKQ</sequence>
<organism evidence="8 9">
    <name type="scientific">Persicobacter diffluens</name>
    <dbReference type="NCBI Taxonomy" id="981"/>
    <lineage>
        <taxon>Bacteria</taxon>
        <taxon>Pseudomonadati</taxon>
        <taxon>Bacteroidota</taxon>
        <taxon>Cytophagia</taxon>
        <taxon>Cytophagales</taxon>
        <taxon>Persicobacteraceae</taxon>
        <taxon>Persicobacter</taxon>
    </lineage>
</organism>
<comment type="caution">
    <text evidence="8">The sequence shown here is derived from an EMBL/GenBank/DDBJ whole genome shotgun (WGS) entry which is preliminary data.</text>
</comment>
<dbReference type="InterPro" id="IPR000209">
    <property type="entry name" value="Peptidase_S8/S53_dom"/>
</dbReference>
<name>A0AAN5AJN4_9BACT</name>
<evidence type="ECO:0000256" key="1">
    <source>
        <dbReference type="ARBA" id="ARBA00011073"/>
    </source>
</evidence>
<dbReference type="Gene3D" id="2.60.40.2340">
    <property type="match status" value="1"/>
</dbReference>
<evidence type="ECO:0008006" key="10">
    <source>
        <dbReference type="Google" id="ProtNLM"/>
    </source>
</evidence>
<feature type="active site" description="Charge relay system" evidence="5">
    <location>
        <position position="219"/>
    </location>
</feature>
<dbReference type="EMBL" id="BQKE01000001">
    <property type="protein sequence ID" value="GJM61224.1"/>
    <property type="molecule type" value="Genomic_DNA"/>
</dbReference>
<feature type="domain" description="Peptidase S8/S53" evidence="6">
    <location>
        <begin position="210"/>
        <end position="471"/>
    </location>
</feature>
<dbReference type="CDD" id="cd04842">
    <property type="entry name" value="Peptidases_S8_Kp43_protease"/>
    <property type="match status" value="1"/>
</dbReference>
<evidence type="ECO:0000256" key="4">
    <source>
        <dbReference type="ARBA" id="ARBA00022825"/>
    </source>
</evidence>
<protein>
    <recommendedName>
        <fullName evidence="10">Peptidase S8/S53 domain-containing protein</fullName>
    </recommendedName>
</protein>
<dbReference type="InterPro" id="IPR036852">
    <property type="entry name" value="Peptidase_S8/S53_dom_sf"/>
</dbReference>
<gene>
    <name evidence="8" type="ORF">PEDI_17760</name>
</gene>
<dbReference type="Gene3D" id="2.60.120.380">
    <property type="match status" value="1"/>
</dbReference>
<dbReference type="InterPro" id="IPR034058">
    <property type="entry name" value="TagA/B/C/D_pept_dom"/>
</dbReference>
<keyword evidence="3 5" id="KW-0378">Hydrolase</keyword>
<dbReference type="InterPro" id="IPR023828">
    <property type="entry name" value="Peptidase_S8_Ser-AS"/>
</dbReference>
<evidence type="ECO:0000259" key="7">
    <source>
        <dbReference type="Pfam" id="PF18962"/>
    </source>
</evidence>
<dbReference type="SUPFAM" id="SSF49785">
    <property type="entry name" value="Galactose-binding domain-like"/>
    <property type="match status" value="1"/>
</dbReference>